<gene>
    <name evidence="2" type="ORF">JOF55_002767</name>
</gene>
<feature type="transmembrane region" description="Helical" evidence="1">
    <location>
        <begin position="81"/>
        <end position="99"/>
    </location>
</feature>
<feature type="transmembrane region" description="Helical" evidence="1">
    <location>
        <begin position="225"/>
        <end position="246"/>
    </location>
</feature>
<feature type="transmembrane region" description="Helical" evidence="1">
    <location>
        <begin position="468"/>
        <end position="488"/>
    </location>
</feature>
<keyword evidence="1" id="KW-0812">Transmembrane</keyword>
<feature type="transmembrane region" description="Helical" evidence="1">
    <location>
        <begin position="258"/>
        <end position="278"/>
    </location>
</feature>
<feature type="transmembrane region" description="Helical" evidence="1">
    <location>
        <begin position="564"/>
        <end position="584"/>
    </location>
</feature>
<keyword evidence="1" id="KW-1133">Transmembrane helix</keyword>
<protein>
    <submittedName>
        <fullName evidence="2">Uncharacterized membrane protein YhaH (DUF805 family)</fullName>
    </submittedName>
</protein>
<feature type="transmembrane region" description="Helical" evidence="1">
    <location>
        <begin position="428"/>
        <end position="447"/>
    </location>
</feature>
<keyword evidence="3" id="KW-1185">Reference proteome</keyword>
<dbReference type="AlphaFoldDB" id="A0AAE3ZCV9"/>
<dbReference type="EMBL" id="JAVDXW010000001">
    <property type="protein sequence ID" value="MDR7302586.1"/>
    <property type="molecule type" value="Genomic_DNA"/>
</dbReference>
<proteinExistence type="predicted"/>
<feature type="transmembrane region" description="Helical" evidence="1">
    <location>
        <begin position="284"/>
        <end position="305"/>
    </location>
</feature>
<feature type="transmembrane region" description="Helical" evidence="1">
    <location>
        <begin position="326"/>
        <end position="350"/>
    </location>
</feature>
<comment type="caution">
    <text evidence="2">The sequence shown here is derived from an EMBL/GenBank/DDBJ whole genome shotgun (WGS) entry which is preliminary data.</text>
</comment>
<keyword evidence="1" id="KW-0472">Membrane</keyword>
<dbReference type="RefSeq" id="WP_310274237.1">
    <property type="nucleotide sequence ID" value="NZ_JAVDXW010000001.1"/>
</dbReference>
<evidence type="ECO:0000313" key="2">
    <source>
        <dbReference type="EMBL" id="MDR7302586.1"/>
    </source>
</evidence>
<feature type="transmembrane region" description="Helical" evidence="1">
    <location>
        <begin position="128"/>
        <end position="148"/>
    </location>
</feature>
<feature type="transmembrane region" description="Helical" evidence="1">
    <location>
        <begin position="508"/>
        <end position="526"/>
    </location>
</feature>
<name>A0AAE3ZCV9_9ACTN</name>
<reference evidence="2" key="1">
    <citation type="submission" date="2023-07" db="EMBL/GenBank/DDBJ databases">
        <title>Sequencing the genomes of 1000 actinobacteria strains.</title>
        <authorList>
            <person name="Klenk H.-P."/>
        </authorList>
    </citation>
    <scope>NUCLEOTIDE SEQUENCE</scope>
    <source>
        <strain evidence="2">DSM 45977</strain>
    </source>
</reference>
<evidence type="ECO:0000313" key="3">
    <source>
        <dbReference type="Proteomes" id="UP001180845"/>
    </source>
</evidence>
<feature type="transmembrane region" description="Helical" evidence="1">
    <location>
        <begin position="54"/>
        <end position="74"/>
    </location>
</feature>
<feature type="transmembrane region" description="Helical" evidence="1">
    <location>
        <begin position="533"/>
        <end position="552"/>
    </location>
</feature>
<evidence type="ECO:0000256" key="1">
    <source>
        <dbReference type="SAM" id="Phobius"/>
    </source>
</evidence>
<feature type="transmembrane region" description="Helical" evidence="1">
    <location>
        <begin position="397"/>
        <end position="416"/>
    </location>
</feature>
<sequence length="592" mass="59290">MPRARAAPEQQDTPERTPINHVAAAVGIAGLGALLTAGAPLFGLVAPQRPPAFTSWPILLVLAVLPPLLAGTFVRGKRIGSAVGVLVGPALLAPGRLVLDAQLLDDAGLAARPALLHPHDLEPLAPSTGLWVLLAGHAVTGIAGLVAVRGGGLLPDPLPGSEFDADSADQREIEPVTEEGTGTRRQGLLAAVLFVTVSAAAGLLMPRFVSEDPYLLPQAAVDSPTLVLLGSLLIAIGVPTAGGLFVSSADPGFARGGLLGLATAVAGIAVPPLLAATLLDRLHYGWGAVLALSAALVLAGLSVPAGRVTPSLRTGAQVTEVRLPALARLLPVAGGLGVLTGVLAMAGAGLPQLNMPPGVGEIMPYAVPMLLPSGVMVTVVGAAMLVPRIAARVRPALPVVCAVLPLVGVATLDTVLTATQASGAQVGIGAWVTGLAVLSAGAAALVAGVAGGIERDDVDLTELSMHRVVAWLSVPAALSAFGAFSLPVVTAPDYVPPGVFTDFSTTSWGLVVALLSVVATVALAPFCRPSRAVALLSGAVLVVLVRVLAFPLTAERAADSGPGWGLWFGLVCLAVLVGAAAVSARAASDHEK</sequence>
<feature type="transmembrane region" description="Helical" evidence="1">
    <location>
        <begin position="21"/>
        <end position="42"/>
    </location>
</feature>
<organism evidence="2 3">
    <name type="scientific">Haloactinomyces albus</name>
    <dbReference type="NCBI Taxonomy" id="1352928"/>
    <lineage>
        <taxon>Bacteria</taxon>
        <taxon>Bacillati</taxon>
        <taxon>Actinomycetota</taxon>
        <taxon>Actinomycetes</taxon>
        <taxon>Actinopolysporales</taxon>
        <taxon>Actinopolysporaceae</taxon>
        <taxon>Haloactinomyces</taxon>
    </lineage>
</organism>
<feature type="transmembrane region" description="Helical" evidence="1">
    <location>
        <begin position="187"/>
        <end position="205"/>
    </location>
</feature>
<feature type="transmembrane region" description="Helical" evidence="1">
    <location>
        <begin position="362"/>
        <end position="385"/>
    </location>
</feature>
<accession>A0AAE3ZCV9</accession>
<dbReference type="Proteomes" id="UP001180845">
    <property type="component" value="Unassembled WGS sequence"/>
</dbReference>